<dbReference type="Pfam" id="PF13607">
    <property type="entry name" value="Succ_CoA_lig"/>
    <property type="match status" value="1"/>
</dbReference>
<feature type="region of interest" description="Disordered" evidence="4">
    <location>
        <begin position="727"/>
        <end position="763"/>
    </location>
</feature>
<dbReference type="SMART" id="SM00881">
    <property type="entry name" value="CoA_binding"/>
    <property type="match status" value="1"/>
</dbReference>
<gene>
    <name evidence="6" type="ORF">ACFOY1_00320</name>
</gene>
<dbReference type="EMBL" id="JBHSBV010000001">
    <property type="protein sequence ID" value="MFC4199381.1"/>
    <property type="molecule type" value="Genomic_DNA"/>
</dbReference>
<comment type="caution">
    <text evidence="6">The sequence shown here is derived from an EMBL/GenBank/DDBJ whole genome shotgun (WGS) entry which is preliminary data.</text>
</comment>
<dbReference type="InterPro" id="IPR003781">
    <property type="entry name" value="CoA-bd"/>
</dbReference>
<reference evidence="7" key="1">
    <citation type="journal article" date="2019" name="Int. J. Syst. Evol. Microbiol.">
        <title>The Global Catalogue of Microorganisms (GCM) 10K type strain sequencing project: providing services to taxonomists for standard genome sequencing and annotation.</title>
        <authorList>
            <consortium name="The Broad Institute Genomics Platform"/>
            <consortium name="The Broad Institute Genome Sequencing Center for Infectious Disease"/>
            <person name="Wu L."/>
            <person name="Ma J."/>
        </authorList>
    </citation>
    <scope>NUCLEOTIDE SEQUENCE [LARGE SCALE GENOMIC DNA]</scope>
    <source>
        <strain evidence="7">LMG 24813</strain>
    </source>
</reference>
<evidence type="ECO:0000256" key="3">
    <source>
        <dbReference type="ARBA" id="ARBA00022840"/>
    </source>
</evidence>
<feature type="compositionally biased region" description="Basic and acidic residues" evidence="4">
    <location>
        <begin position="737"/>
        <end position="748"/>
    </location>
</feature>
<evidence type="ECO:0000256" key="2">
    <source>
        <dbReference type="ARBA" id="ARBA00022741"/>
    </source>
</evidence>
<dbReference type="InterPro" id="IPR051538">
    <property type="entry name" value="Acyl-CoA_Synth/Transferase"/>
</dbReference>
<dbReference type="InterPro" id="IPR032875">
    <property type="entry name" value="Succ_CoA_lig_flav_dom"/>
</dbReference>
<keyword evidence="1 6" id="KW-0436">Ligase</keyword>
<dbReference type="Proteomes" id="UP001595848">
    <property type="component" value="Unassembled WGS sequence"/>
</dbReference>
<keyword evidence="7" id="KW-1185">Reference proteome</keyword>
<proteinExistence type="predicted"/>
<keyword evidence="2" id="KW-0547">Nucleotide-binding</keyword>
<dbReference type="PANTHER" id="PTHR43334:SF1">
    <property type="entry name" value="3-HYDROXYPROPIONATE--COA LIGASE [ADP-FORMING]"/>
    <property type="match status" value="1"/>
</dbReference>
<keyword evidence="3" id="KW-0067">ATP-binding</keyword>
<dbReference type="PANTHER" id="PTHR43334">
    <property type="entry name" value="ACETATE--COA LIGASE [ADP-FORMING]"/>
    <property type="match status" value="1"/>
</dbReference>
<organism evidence="6 7">
    <name type="scientific">Candidimonas humi</name>
    <dbReference type="NCBI Taxonomy" id="683355"/>
    <lineage>
        <taxon>Bacteria</taxon>
        <taxon>Pseudomonadati</taxon>
        <taxon>Pseudomonadota</taxon>
        <taxon>Betaproteobacteria</taxon>
        <taxon>Burkholderiales</taxon>
        <taxon>Alcaligenaceae</taxon>
        <taxon>Candidimonas</taxon>
    </lineage>
</organism>
<evidence type="ECO:0000313" key="7">
    <source>
        <dbReference type="Proteomes" id="UP001595848"/>
    </source>
</evidence>
<name>A0ABV8NU00_9BURK</name>
<feature type="domain" description="CoA-binding" evidence="5">
    <location>
        <begin position="260"/>
        <end position="354"/>
    </location>
</feature>
<dbReference type="GO" id="GO:0016874">
    <property type="term" value="F:ligase activity"/>
    <property type="evidence" value="ECO:0007669"/>
    <property type="project" value="UniProtKB-KW"/>
</dbReference>
<evidence type="ECO:0000313" key="6">
    <source>
        <dbReference type="EMBL" id="MFC4199381.1"/>
    </source>
</evidence>
<feature type="compositionally biased region" description="Basic residues" evidence="4">
    <location>
        <begin position="727"/>
        <end position="736"/>
    </location>
</feature>
<evidence type="ECO:0000256" key="1">
    <source>
        <dbReference type="ARBA" id="ARBA00022598"/>
    </source>
</evidence>
<evidence type="ECO:0000256" key="4">
    <source>
        <dbReference type="SAM" id="MobiDB-lite"/>
    </source>
</evidence>
<dbReference type="RefSeq" id="WP_217962903.1">
    <property type="nucleotide sequence ID" value="NZ_JAHTBN010000001.1"/>
</dbReference>
<dbReference type="Pfam" id="PF13380">
    <property type="entry name" value="CoA_binding_2"/>
    <property type="match status" value="1"/>
</dbReference>
<protein>
    <submittedName>
        <fullName evidence="6">Acetate--CoA ligase family protein</fullName>
    </submittedName>
</protein>
<accession>A0ABV8NU00</accession>
<dbReference type="Pfam" id="PF13549">
    <property type="entry name" value="ATP-grasp_5"/>
    <property type="match status" value="1"/>
</dbReference>
<sequence length="763" mass="80348">MTQAQIDNTTVLQTLVSEARSRGLDSLDEKSGKDLAAAFGLPVPRSRRAAGPDEAAQTCVGLRPPYVVKALSSQSVHKSEMGAVRVNLATPQAVREAAAGILAAWPLAAEGLLGFLVEEMAPGDHEIVIGGYRDPQFGPMVMAGLGGIFVETFSDVAFRVCPIDRQEALRMLSELRAYPVLTGARGGAAADIEAIVGAILAVGGADGMLLQSDGAIQELDINPLIVGANSACAVDVRIVLAPQHRSACGQRREPIDFAPLFSPRTIAVAGVSSTGQGAGNRFIRNLEALGYSGEIYPIHPQAEEIGGRKAYRSFADAPREIDYAYVAAPRPAVPSLLESAAGRVRFAQIMTSGFGEGGRNPAGVEQLRAAMRSGGMRVLGPNCLGVHTPRAGVSFTRSPAGAALAGHTGVISQSGGFGVDLVRYGQARGLHYSSVVTIGNSIDIGPADLLEYFCRDADTRIIGLYLEDVDDGRRFFDVLRRDAGCKPVVILKGGRTAQGQKAAASHTGSLAGNSRVWQAVAAQTGCILVESIEEFIETLLLFQTIDLLPARPAHKVVLFGNGGGAGVVAADCLAEQGLALADFSDETRPRLQALNLPDGASDSNPIDLPANVFDRSEGAVARDILDALRGDPGADLIVCHLNLPVLLSYEGRRTVENIVDACLDYQRSPGRHARLTLVLRSDGTPAVDAARHAQSVRATAASIPVFENFVMMAKALGALVRYENFHHRKSSQHAHGPRREDSPARHEAGGTGPGDRAHPIASA</sequence>
<evidence type="ECO:0000259" key="5">
    <source>
        <dbReference type="SMART" id="SM00881"/>
    </source>
</evidence>